<proteinExistence type="predicted"/>
<dbReference type="Proteomes" id="UP000838160">
    <property type="component" value="Unassembled WGS sequence"/>
</dbReference>
<reference evidence="1" key="1">
    <citation type="submission" date="2021-12" db="EMBL/GenBank/DDBJ databases">
        <authorList>
            <person name="Rodrigo-Torres L."/>
            <person name="Arahal R. D."/>
            <person name="Lucena T."/>
        </authorList>
    </citation>
    <scope>NUCLEOTIDE SEQUENCE</scope>
    <source>
        <strain evidence="1">CECT 8226</strain>
    </source>
</reference>
<gene>
    <name evidence="1" type="ORF">VHP8226_02404</name>
</gene>
<accession>A0ABM8ZJM3</accession>
<dbReference type="PANTHER" id="PTHR34801">
    <property type="entry name" value="EXPRESSED PROTEIN"/>
    <property type="match status" value="1"/>
</dbReference>
<name>A0ABM8ZJM3_9VIBR</name>
<comment type="caution">
    <text evidence="1">The sequence shown here is derived from an EMBL/GenBank/DDBJ whole genome shotgun (WGS) entry which is preliminary data.</text>
</comment>
<evidence type="ECO:0008006" key="3">
    <source>
        <dbReference type="Google" id="ProtNLM"/>
    </source>
</evidence>
<protein>
    <recommendedName>
        <fullName evidence="3">DUF1499 domain-containing protein</fullName>
    </recommendedName>
</protein>
<dbReference type="Pfam" id="PF07386">
    <property type="entry name" value="DUF1499"/>
    <property type="match status" value="1"/>
</dbReference>
<organism evidence="1 2">
    <name type="scientific">Vibrio hippocampi</name>
    <dbReference type="NCBI Taxonomy" id="654686"/>
    <lineage>
        <taxon>Bacteria</taxon>
        <taxon>Pseudomonadati</taxon>
        <taxon>Pseudomonadota</taxon>
        <taxon>Gammaproteobacteria</taxon>
        <taxon>Vibrionales</taxon>
        <taxon>Vibrionaceae</taxon>
        <taxon>Vibrio</taxon>
    </lineage>
</organism>
<dbReference type="PIRSF" id="PIRSF026426">
    <property type="entry name" value="DUF1499"/>
    <property type="match status" value="1"/>
</dbReference>
<dbReference type="InterPro" id="IPR010865">
    <property type="entry name" value="DUF1499"/>
</dbReference>
<sequence>MNKHHTTIKIASLMATTLLITACSNKVDTMPDRSHSPCGDKPNCVSTQDSRADFNLAPYPLKGDVSIDQIESIALSFPRATVATKESHYLRVEYRSKVFRFVDDMEMRIEDGQLLVRSESRTGYSDFNVNRKRADALRDKLLQADLIFADNH</sequence>
<dbReference type="EMBL" id="CAKLCM010000002">
    <property type="protein sequence ID" value="CAH0527062.1"/>
    <property type="molecule type" value="Genomic_DNA"/>
</dbReference>
<keyword evidence="2" id="KW-1185">Reference proteome</keyword>
<dbReference type="PROSITE" id="PS51257">
    <property type="entry name" value="PROKAR_LIPOPROTEIN"/>
    <property type="match status" value="1"/>
</dbReference>
<evidence type="ECO:0000313" key="2">
    <source>
        <dbReference type="Proteomes" id="UP000838160"/>
    </source>
</evidence>
<evidence type="ECO:0000313" key="1">
    <source>
        <dbReference type="EMBL" id="CAH0527062.1"/>
    </source>
</evidence>
<dbReference type="PANTHER" id="PTHR34801:SF6">
    <property type="entry name" value="SLL1620 PROTEIN"/>
    <property type="match status" value="1"/>
</dbReference>